<dbReference type="GO" id="GO:0008270">
    <property type="term" value="F:zinc ion binding"/>
    <property type="evidence" value="ECO:0007669"/>
    <property type="project" value="InterPro"/>
</dbReference>
<keyword evidence="2" id="KW-0378">Hydrolase</keyword>
<reference evidence="6" key="2">
    <citation type="journal article" date="2021" name="PeerJ">
        <title>Extensive microbial diversity within the chicken gut microbiome revealed by metagenomics and culture.</title>
        <authorList>
            <person name="Gilroy R."/>
            <person name="Ravi A."/>
            <person name="Getino M."/>
            <person name="Pursley I."/>
            <person name="Horton D.L."/>
            <person name="Alikhan N.F."/>
            <person name="Baker D."/>
            <person name="Gharbi K."/>
            <person name="Hall N."/>
            <person name="Watson M."/>
            <person name="Adriaenssens E.M."/>
            <person name="Foster-Nyarko E."/>
            <person name="Jarju S."/>
            <person name="Secka A."/>
            <person name="Antonio M."/>
            <person name="Oren A."/>
            <person name="Chaudhuri R.R."/>
            <person name="La Ragione R."/>
            <person name="Hildebrand F."/>
            <person name="Pallen M.J."/>
        </authorList>
    </citation>
    <scope>NUCLEOTIDE SEQUENCE</scope>
    <source>
        <strain evidence="6">CHK160-1198</strain>
    </source>
</reference>
<accession>A0A9D1SLL1</accession>
<keyword evidence="1" id="KW-0540">Nuclease</keyword>
<keyword evidence="6" id="KW-0255">Endonuclease</keyword>
<dbReference type="Gene3D" id="1.10.30.50">
    <property type="match status" value="1"/>
</dbReference>
<reference evidence="6" key="1">
    <citation type="submission" date="2020-10" db="EMBL/GenBank/DDBJ databases">
        <authorList>
            <person name="Gilroy R."/>
        </authorList>
    </citation>
    <scope>NUCLEOTIDE SEQUENCE</scope>
    <source>
        <strain evidence="6">CHK160-1198</strain>
    </source>
</reference>
<proteinExistence type="inferred from homology"/>
<evidence type="ECO:0000256" key="1">
    <source>
        <dbReference type="ARBA" id="ARBA00022722"/>
    </source>
</evidence>
<evidence type="ECO:0000313" key="7">
    <source>
        <dbReference type="Proteomes" id="UP000824099"/>
    </source>
</evidence>
<dbReference type="PANTHER" id="PTHR41286:SF1">
    <property type="entry name" value="HNH NUCLEASE YAJD-RELATED"/>
    <property type="match status" value="1"/>
</dbReference>
<evidence type="ECO:0000259" key="5">
    <source>
        <dbReference type="SMART" id="SM00507"/>
    </source>
</evidence>
<dbReference type="AlphaFoldDB" id="A0A9D1SLL1"/>
<dbReference type="InterPro" id="IPR003615">
    <property type="entry name" value="HNH_nuc"/>
</dbReference>
<comment type="caution">
    <text evidence="6">The sequence shown here is derived from an EMBL/GenBank/DDBJ whole genome shotgun (WGS) entry which is preliminary data.</text>
</comment>
<evidence type="ECO:0000313" key="6">
    <source>
        <dbReference type="EMBL" id="HIU64117.1"/>
    </source>
</evidence>
<feature type="domain" description="HNH nuclease" evidence="5">
    <location>
        <begin position="67"/>
        <end position="126"/>
    </location>
</feature>
<gene>
    <name evidence="6" type="ORF">IAB06_03625</name>
</gene>
<dbReference type="SMART" id="SM00507">
    <property type="entry name" value="HNHc"/>
    <property type="match status" value="1"/>
</dbReference>
<dbReference type="GO" id="GO:0016787">
    <property type="term" value="F:hydrolase activity"/>
    <property type="evidence" value="ECO:0007669"/>
    <property type="project" value="UniProtKB-KW"/>
</dbReference>
<dbReference type="CDD" id="cd00085">
    <property type="entry name" value="HNHc"/>
    <property type="match status" value="1"/>
</dbReference>
<dbReference type="Proteomes" id="UP000824099">
    <property type="component" value="Unassembled WGS sequence"/>
</dbReference>
<dbReference type="Pfam" id="PF01844">
    <property type="entry name" value="HNH"/>
    <property type="match status" value="1"/>
</dbReference>
<dbReference type="PANTHER" id="PTHR41286">
    <property type="entry name" value="HNH NUCLEASE YAJD-RELATED"/>
    <property type="match status" value="1"/>
</dbReference>
<dbReference type="GO" id="GO:0005829">
    <property type="term" value="C:cytosol"/>
    <property type="evidence" value="ECO:0007669"/>
    <property type="project" value="TreeGrafter"/>
</dbReference>
<sequence length="144" mass="17682">MKPRHLCNYPGCNELIPYDQSYCSKHEYKKPIDRTNKQQRHQLNKAIYHKRITSKHEGKYQRFYRSTAWKKLSHHWLMMHPLCVNCEAHGIYRKGDLVDHIVELRDDWSKRLDQDNLQTLCYACHNRKTRQAKHRRQQHERQME</sequence>
<organism evidence="6 7">
    <name type="scientific">Candidatus Avacidaminococcus intestinavium</name>
    <dbReference type="NCBI Taxonomy" id="2840684"/>
    <lineage>
        <taxon>Bacteria</taxon>
        <taxon>Bacillati</taxon>
        <taxon>Bacillota</taxon>
        <taxon>Negativicutes</taxon>
        <taxon>Acidaminococcales</taxon>
        <taxon>Acidaminococcaceae</taxon>
        <taxon>Acidaminococcaceae incertae sedis</taxon>
        <taxon>Candidatus Avacidaminococcus</taxon>
    </lineage>
</organism>
<dbReference type="GO" id="GO:0003676">
    <property type="term" value="F:nucleic acid binding"/>
    <property type="evidence" value="ECO:0007669"/>
    <property type="project" value="InterPro"/>
</dbReference>
<evidence type="ECO:0000256" key="2">
    <source>
        <dbReference type="ARBA" id="ARBA00022801"/>
    </source>
</evidence>
<comment type="similarity">
    <text evidence="3">Belongs to the HNH nuclease family.</text>
</comment>
<dbReference type="EMBL" id="DVNI01000053">
    <property type="protein sequence ID" value="HIU64117.1"/>
    <property type="molecule type" value="Genomic_DNA"/>
</dbReference>
<dbReference type="InterPro" id="IPR002711">
    <property type="entry name" value="HNH"/>
</dbReference>
<dbReference type="GO" id="GO:0004519">
    <property type="term" value="F:endonuclease activity"/>
    <property type="evidence" value="ECO:0007669"/>
    <property type="project" value="UniProtKB-KW"/>
</dbReference>
<evidence type="ECO:0000256" key="4">
    <source>
        <dbReference type="ARBA" id="ARBA00040194"/>
    </source>
</evidence>
<protein>
    <recommendedName>
        <fullName evidence="4">Putative HNH nuclease YajD</fullName>
    </recommendedName>
</protein>
<evidence type="ECO:0000256" key="3">
    <source>
        <dbReference type="ARBA" id="ARBA00038412"/>
    </source>
</evidence>
<name>A0A9D1SLL1_9FIRM</name>